<evidence type="ECO:0000313" key="4">
    <source>
        <dbReference type="Proteomes" id="UP000543030"/>
    </source>
</evidence>
<dbReference type="Proteomes" id="UP000543030">
    <property type="component" value="Unassembled WGS sequence"/>
</dbReference>
<name>A0A840R7N0_9NEIS</name>
<dbReference type="PANTHER" id="PTHR35568">
    <property type="entry name" value="TRANSCRIPTIONAL REGULATOR DAUR"/>
    <property type="match status" value="1"/>
</dbReference>
<feature type="domain" description="YheO-like" evidence="1">
    <location>
        <begin position="14"/>
        <end position="119"/>
    </location>
</feature>
<organism evidence="3 4">
    <name type="scientific">Silvimonas terrae</name>
    <dbReference type="NCBI Taxonomy" id="300266"/>
    <lineage>
        <taxon>Bacteria</taxon>
        <taxon>Pseudomonadati</taxon>
        <taxon>Pseudomonadota</taxon>
        <taxon>Betaproteobacteria</taxon>
        <taxon>Neisseriales</taxon>
        <taxon>Chitinibacteraceae</taxon>
        <taxon>Silvimonas</taxon>
    </lineage>
</organism>
<feature type="domain" description="Transcriptional regulator DauR-like HTH" evidence="2">
    <location>
        <begin position="146"/>
        <end position="206"/>
    </location>
</feature>
<dbReference type="Pfam" id="PF13309">
    <property type="entry name" value="HTH_22"/>
    <property type="match status" value="1"/>
</dbReference>
<dbReference type="Pfam" id="PF08348">
    <property type="entry name" value="PAS_6"/>
    <property type="match status" value="1"/>
</dbReference>
<dbReference type="RefSeq" id="WP_184096352.1">
    <property type="nucleotide sequence ID" value="NZ_JACHHN010000001.1"/>
</dbReference>
<dbReference type="InterPro" id="IPR013559">
    <property type="entry name" value="YheO"/>
</dbReference>
<sequence>MTQKKNATGKTLLLERYRHVADGIATLFFPYAEVVIHHLEDQRIVHLANNLSKRQIGDDSALEELRHGDADRIMGPYEKLNWDGRRMRSVSTVLFDDHQNAIGVMCINFNIAVFDDMQAALSLFIKGAGVIAQPAALFKDDWQERINTFMHGWLAERQLSLNTLARHHRQALVEALYEEGAFQRKSAADYVANVLGMGRATVYKHVKKLKEGE</sequence>
<evidence type="ECO:0000259" key="2">
    <source>
        <dbReference type="Pfam" id="PF13309"/>
    </source>
</evidence>
<comment type="caution">
    <text evidence="3">The sequence shown here is derived from an EMBL/GenBank/DDBJ whole genome shotgun (WGS) entry which is preliminary data.</text>
</comment>
<keyword evidence="4" id="KW-1185">Reference proteome</keyword>
<dbReference type="InterPro" id="IPR039445">
    <property type="entry name" value="DauR-like_HTH"/>
</dbReference>
<accession>A0A840R7N0</accession>
<dbReference type="AlphaFoldDB" id="A0A840R7N0"/>
<protein>
    <submittedName>
        <fullName evidence="3">Putative transcriptional regulator YheO</fullName>
    </submittedName>
</protein>
<dbReference type="PANTHER" id="PTHR35568:SF1">
    <property type="entry name" value="TRANSCRIPTIONAL REGULATOR DAUR"/>
    <property type="match status" value="1"/>
</dbReference>
<dbReference type="InterPro" id="IPR039446">
    <property type="entry name" value="DauR-like"/>
</dbReference>
<evidence type="ECO:0000313" key="3">
    <source>
        <dbReference type="EMBL" id="MBB5189329.1"/>
    </source>
</evidence>
<proteinExistence type="predicted"/>
<evidence type="ECO:0000259" key="1">
    <source>
        <dbReference type="Pfam" id="PF08348"/>
    </source>
</evidence>
<reference evidence="3 4" key="1">
    <citation type="submission" date="2020-08" db="EMBL/GenBank/DDBJ databases">
        <title>Genomic Encyclopedia of Type Strains, Phase IV (KMG-IV): sequencing the most valuable type-strain genomes for metagenomic binning, comparative biology and taxonomic classification.</title>
        <authorList>
            <person name="Goeker M."/>
        </authorList>
    </citation>
    <scope>NUCLEOTIDE SEQUENCE [LARGE SCALE GENOMIC DNA]</scope>
    <source>
        <strain evidence="3 4">DSM 18233</strain>
    </source>
</reference>
<dbReference type="EMBL" id="JACHHN010000001">
    <property type="protein sequence ID" value="MBB5189329.1"/>
    <property type="molecule type" value="Genomic_DNA"/>
</dbReference>
<gene>
    <name evidence="3" type="ORF">HNQ50_000039</name>
</gene>